<dbReference type="Pfam" id="PF13230">
    <property type="entry name" value="GATase_4"/>
    <property type="match status" value="1"/>
</dbReference>
<reference evidence="3 4" key="1">
    <citation type="submission" date="2014-04" db="EMBL/GenBank/DDBJ databases">
        <authorList>
            <consortium name="DOE Joint Genome Institute"/>
            <person name="Kuo A."/>
            <person name="Tarkka M."/>
            <person name="Buscot F."/>
            <person name="Kohler A."/>
            <person name="Nagy L.G."/>
            <person name="Floudas D."/>
            <person name="Copeland A."/>
            <person name="Barry K.W."/>
            <person name="Cichocki N."/>
            <person name="Veneault-Fourrey C."/>
            <person name="LaButti K."/>
            <person name="Lindquist E.A."/>
            <person name="Lipzen A."/>
            <person name="Lundell T."/>
            <person name="Morin E."/>
            <person name="Murat C."/>
            <person name="Sun H."/>
            <person name="Tunlid A."/>
            <person name="Henrissat B."/>
            <person name="Grigoriev I.V."/>
            <person name="Hibbett D.S."/>
            <person name="Martin F."/>
            <person name="Nordberg H.P."/>
            <person name="Cantor M.N."/>
            <person name="Hua S.X."/>
        </authorList>
    </citation>
    <scope>NUCLEOTIDE SEQUENCE [LARGE SCALE GENOMIC DNA]</scope>
    <source>
        <strain evidence="3 4">F 1598</strain>
    </source>
</reference>
<gene>
    <name evidence="3" type="ORF">PILCRDRAFT_66608</name>
</gene>
<dbReference type="InterPro" id="IPR017932">
    <property type="entry name" value="GATase_2_dom"/>
</dbReference>
<name>A0A0C3BFV4_PILCF</name>
<dbReference type="PANTHER" id="PTHR43187">
    <property type="entry name" value="GLUTAMINE AMIDOTRANSFERASE DUG3-RELATED"/>
    <property type="match status" value="1"/>
</dbReference>
<dbReference type="GO" id="GO:0006751">
    <property type="term" value="P:glutathione catabolic process"/>
    <property type="evidence" value="ECO:0007669"/>
    <property type="project" value="TreeGrafter"/>
</dbReference>
<evidence type="ECO:0000313" key="4">
    <source>
        <dbReference type="Proteomes" id="UP000054166"/>
    </source>
</evidence>
<protein>
    <recommendedName>
        <fullName evidence="2">Glutamine amidotransferase type-2 domain-containing protein</fullName>
    </recommendedName>
</protein>
<keyword evidence="1" id="KW-0315">Glutamine amidotransferase</keyword>
<sequence length="357" mass="39619">MCRFVIYKGTSPVQLSHLLTRPCHSIINQAFDSRLRIDRRRPINGDGFGVGWYDSVFDEELGSQPCIFTSVTPAWNNINLTRLAEKIKSPLVFGHVRATTAGSLSLDNCHPFVYGKLMFMHNGGIADFPLIKRNLQAGLSDEVFNVVQGNTDSEWAFALFLSKLPEPNARSFTSNTLKQAMLETISSLNRFAEDAHIIEPSLMNFCVTDGESVVATRYISSRQDEAASLWYSSGTTFSEYAKGGHYKMSKADKRENIIMIASEPLTFEKGDCLQVALCPFLTSSSADWMEIRTNHMVVITPKMNLLQIPIVDKFYVPPSDPAALNRGTDFAAAKGLLSPRRALAPVHTPDNTPMISV</sequence>
<dbReference type="Proteomes" id="UP000054166">
    <property type="component" value="Unassembled WGS sequence"/>
</dbReference>
<dbReference type="AlphaFoldDB" id="A0A0C3BFV4"/>
<feature type="domain" description="Glutamine amidotransferase type-2" evidence="2">
    <location>
        <begin position="2"/>
        <end position="302"/>
    </location>
</feature>
<keyword evidence="4" id="KW-1185">Reference proteome</keyword>
<accession>A0A0C3BFV4</accession>
<dbReference type="GO" id="GO:0005737">
    <property type="term" value="C:cytoplasm"/>
    <property type="evidence" value="ECO:0007669"/>
    <property type="project" value="TreeGrafter"/>
</dbReference>
<dbReference type="CDD" id="cd01908">
    <property type="entry name" value="YafJ"/>
    <property type="match status" value="1"/>
</dbReference>
<dbReference type="STRING" id="765440.A0A0C3BFV4"/>
<reference evidence="4" key="2">
    <citation type="submission" date="2015-01" db="EMBL/GenBank/DDBJ databases">
        <title>Evolutionary Origins and Diversification of the Mycorrhizal Mutualists.</title>
        <authorList>
            <consortium name="DOE Joint Genome Institute"/>
            <consortium name="Mycorrhizal Genomics Consortium"/>
            <person name="Kohler A."/>
            <person name="Kuo A."/>
            <person name="Nagy L.G."/>
            <person name="Floudas D."/>
            <person name="Copeland A."/>
            <person name="Barry K.W."/>
            <person name="Cichocki N."/>
            <person name="Veneault-Fourrey C."/>
            <person name="LaButti K."/>
            <person name="Lindquist E.A."/>
            <person name="Lipzen A."/>
            <person name="Lundell T."/>
            <person name="Morin E."/>
            <person name="Murat C."/>
            <person name="Riley R."/>
            <person name="Ohm R."/>
            <person name="Sun H."/>
            <person name="Tunlid A."/>
            <person name="Henrissat B."/>
            <person name="Grigoriev I.V."/>
            <person name="Hibbett D.S."/>
            <person name="Martin F."/>
        </authorList>
    </citation>
    <scope>NUCLEOTIDE SEQUENCE [LARGE SCALE GENOMIC DNA]</scope>
    <source>
        <strain evidence="4">F 1598</strain>
    </source>
</reference>
<proteinExistence type="predicted"/>
<dbReference type="PROSITE" id="PS51278">
    <property type="entry name" value="GATASE_TYPE_2"/>
    <property type="match status" value="1"/>
</dbReference>
<dbReference type="HOGENOM" id="CLU_042555_4_0_1"/>
<evidence type="ECO:0000256" key="1">
    <source>
        <dbReference type="ARBA" id="ARBA00022962"/>
    </source>
</evidence>
<dbReference type="Gene3D" id="3.60.20.10">
    <property type="entry name" value="Glutamine Phosphoribosylpyrophosphate, subunit 1, domain 1"/>
    <property type="match status" value="1"/>
</dbReference>
<dbReference type="SUPFAM" id="SSF56235">
    <property type="entry name" value="N-terminal nucleophile aminohydrolases (Ntn hydrolases)"/>
    <property type="match status" value="1"/>
</dbReference>
<evidence type="ECO:0000259" key="2">
    <source>
        <dbReference type="PROSITE" id="PS51278"/>
    </source>
</evidence>
<dbReference type="OrthoDB" id="14446at2759"/>
<dbReference type="InterPro" id="IPR026869">
    <property type="entry name" value="EgtC-like"/>
</dbReference>
<evidence type="ECO:0000313" key="3">
    <source>
        <dbReference type="EMBL" id="KIM85143.1"/>
    </source>
</evidence>
<dbReference type="InterPro" id="IPR052373">
    <property type="entry name" value="Gamma-glu_amide_hydrolase"/>
</dbReference>
<dbReference type="FunFam" id="3.60.20.10:FF:000060">
    <property type="entry name" value="Related to DUG3-probable glutamine amidotransferase"/>
    <property type="match status" value="1"/>
</dbReference>
<dbReference type="PANTHER" id="PTHR43187:SF1">
    <property type="entry name" value="GLUTAMINE AMIDOTRANSFERASE DUG3-RELATED"/>
    <property type="match status" value="1"/>
</dbReference>
<dbReference type="InterPro" id="IPR029055">
    <property type="entry name" value="Ntn_hydrolases_N"/>
</dbReference>
<dbReference type="EMBL" id="KN832985">
    <property type="protein sequence ID" value="KIM85143.1"/>
    <property type="molecule type" value="Genomic_DNA"/>
</dbReference>
<dbReference type="GO" id="GO:0008242">
    <property type="term" value="F:omega peptidase activity"/>
    <property type="evidence" value="ECO:0007669"/>
    <property type="project" value="TreeGrafter"/>
</dbReference>
<dbReference type="GO" id="GO:0061672">
    <property type="term" value="C:glutathione hydrolase complex"/>
    <property type="evidence" value="ECO:0007669"/>
    <property type="project" value="TreeGrafter"/>
</dbReference>
<dbReference type="InParanoid" id="A0A0C3BFV4"/>
<organism evidence="3 4">
    <name type="scientific">Piloderma croceum (strain F 1598)</name>
    <dbReference type="NCBI Taxonomy" id="765440"/>
    <lineage>
        <taxon>Eukaryota</taxon>
        <taxon>Fungi</taxon>
        <taxon>Dikarya</taxon>
        <taxon>Basidiomycota</taxon>
        <taxon>Agaricomycotina</taxon>
        <taxon>Agaricomycetes</taxon>
        <taxon>Agaricomycetidae</taxon>
        <taxon>Atheliales</taxon>
        <taxon>Atheliaceae</taxon>
        <taxon>Piloderma</taxon>
    </lineage>
</organism>